<dbReference type="PANTHER" id="PTHR23005">
    <property type="entry name" value="RETINITIS PIGMENTOSA 1 PROTEIN"/>
    <property type="match status" value="1"/>
</dbReference>
<feature type="compositionally biased region" description="Polar residues" evidence="6">
    <location>
        <begin position="1886"/>
        <end position="1896"/>
    </location>
</feature>
<feature type="compositionally biased region" description="Acidic residues" evidence="6">
    <location>
        <begin position="1520"/>
        <end position="1532"/>
    </location>
</feature>
<feature type="compositionally biased region" description="Polar residues" evidence="6">
    <location>
        <begin position="2034"/>
        <end position="2043"/>
    </location>
</feature>
<dbReference type="InterPro" id="IPR036572">
    <property type="entry name" value="Doublecortin_dom_sf"/>
</dbReference>
<feature type="compositionally biased region" description="Polar residues" evidence="6">
    <location>
        <begin position="1333"/>
        <end position="1342"/>
    </location>
</feature>
<keyword evidence="3" id="KW-0963">Cytoplasm</keyword>
<dbReference type="Pfam" id="PF03607">
    <property type="entry name" value="DCX"/>
    <property type="match status" value="2"/>
</dbReference>
<feature type="compositionally biased region" description="Polar residues" evidence="6">
    <location>
        <begin position="663"/>
        <end position="672"/>
    </location>
</feature>
<feature type="domain" description="Doublecortin" evidence="7">
    <location>
        <begin position="37"/>
        <end position="119"/>
    </location>
</feature>
<dbReference type="SMART" id="SM00537">
    <property type="entry name" value="DCX"/>
    <property type="match status" value="2"/>
</dbReference>
<keyword evidence="8" id="KW-1185">Reference proteome</keyword>
<evidence type="ECO:0000313" key="9">
    <source>
        <dbReference type="RefSeq" id="XP_030630458.1"/>
    </source>
</evidence>
<feature type="compositionally biased region" description="Basic and acidic residues" evidence="6">
    <location>
        <begin position="1609"/>
        <end position="1626"/>
    </location>
</feature>
<dbReference type="FunFam" id="3.10.20.230:FF:000006">
    <property type="entry name" value="Oxygen-regulated protein 1"/>
    <property type="match status" value="1"/>
</dbReference>
<feature type="region of interest" description="Disordered" evidence="6">
    <location>
        <begin position="599"/>
        <end position="794"/>
    </location>
</feature>
<dbReference type="InParanoid" id="A0A6J2VF69"/>
<feature type="region of interest" description="Disordered" evidence="6">
    <location>
        <begin position="1155"/>
        <end position="1709"/>
    </location>
</feature>
<evidence type="ECO:0000256" key="4">
    <source>
        <dbReference type="ARBA" id="ARBA00022737"/>
    </source>
</evidence>
<feature type="compositionally biased region" description="Basic and acidic residues" evidence="6">
    <location>
        <begin position="1228"/>
        <end position="1289"/>
    </location>
</feature>
<feature type="compositionally biased region" description="Low complexity" evidence="6">
    <location>
        <begin position="651"/>
        <end position="662"/>
    </location>
</feature>
<dbReference type="Gene3D" id="3.10.20.230">
    <property type="entry name" value="Doublecortin domain"/>
    <property type="match status" value="2"/>
</dbReference>
<dbReference type="PANTHER" id="PTHR23005:SF4">
    <property type="entry name" value="OXYGEN-REGULATED PROTEIN 1"/>
    <property type="match status" value="1"/>
</dbReference>
<feature type="compositionally biased region" description="Basic and acidic residues" evidence="6">
    <location>
        <begin position="947"/>
        <end position="969"/>
    </location>
</feature>
<feature type="compositionally biased region" description="Acidic residues" evidence="6">
    <location>
        <begin position="1349"/>
        <end position="1358"/>
    </location>
</feature>
<feature type="region of interest" description="Disordered" evidence="6">
    <location>
        <begin position="526"/>
        <end position="557"/>
    </location>
</feature>
<feature type="domain" description="Doublecortin" evidence="7">
    <location>
        <begin position="172"/>
        <end position="251"/>
    </location>
</feature>
<feature type="compositionally biased region" description="Basic and acidic residues" evidence="6">
    <location>
        <begin position="419"/>
        <end position="437"/>
    </location>
</feature>
<dbReference type="GO" id="GO:0060041">
    <property type="term" value="P:retina development in camera-type eye"/>
    <property type="evidence" value="ECO:0007669"/>
    <property type="project" value="TreeGrafter"/>
</dbReference>
<dbReference type="GO" id="GO:0043005">
    <property type="term" value="C:neuron projection"/>
    <property type="evidence" value="ECO:0007669"/>
    <property type="project" value="UniProtKB-ARBA"/>
</dbReference>
<accession>A0A6J2VF69</accession>
<dbReference type="InterPro" id="IPR003533">
    <property type="entry name" value="Doublecortin_dom"/>
</dbReference>
<evidence type="ECO:0000256" key="3">
    <source>
        <dbReference type="ARBA" id="ARBA00022490"/>
    </source>
</evidence>
<feature type="compositionally biased region" description="Polar residues" evidence="6">
    <location>
        <begin position="1952"/>
        <end position="1974"/>
    </location>
</feature>
<feature type="compositionally biased region" description="Low complexity" evidence="6">
    <location>
        <begin position="632"/>
        <end position="643"/>
    </location>
</feature>
<evidence type="ECO:0000256" key="5">
    <source>
        <dbReference type="ARBA" id="ARBA00023273"/>
    </source>
</evidence>
<feature type="compositionally biased region" description="Polar residues" evidence="6">
    <location>
        <begin position="1290"/>
        <end position="1300"/>
    </location>
</feature>
<dbReference type="GO" id="GO:0042461">
    <property type="term" value="P:photoreceptor cell development"/>
    <property type="evidence" value="ECO:0007669"/>
    <property type="project" value="TreeGrafter"/>
</dbReference>
<feature type="compositionally biased region" description="Basic and acidic residues" evidence="6">
    <location>
        <begin position="1479"/>
        <end position="1496"/>
    </location>
</feature>
<dbReference type="PROSITE" id="PS50309">
    <property type="entry name" value="DC"/>
    <property type="match status" value="2"/>
</dbReference>
<evidence type="ECO:0000259" key="7">
    <source>
        <dbReference type="PROSITE" id="PS50309"/>
    </source>
</evidence>
<feature type="compositionally biased region" description="Basic and acidic residues" evidence="6">
    <location>
        <begin position="1410"/>
        <end position="1425"/>
    </location>
</feature>
<evidence type="ECO:0000256" key="1">
    <source>
        <dbReference type="ARBA" id="ARBA00004316"/>
    </source>
</evidence>
<dbReference type="OrthoDB" id="9895813at2759"/>
<protein>
    <submittedName>
        <fullName evidence="9">Oxygen-regulated protein 1</fullName>
    </submittedName>
</protein>
<comment type="subcellular location">
    <subcellularLocation>
        <location evidence="1">Cell projection</location>
    </subcellularLocation>
    <subcellularLocation>
        <location evidence="2">Cytoplasm</location>
    </subcellularLocation>
</comment>
<feature type="compositionally biased region" description="Low complexity" evidence="6">
    <location>
        <begin position="526"/>
        <end position="535"/>
    </location>
</feature>
<feature type="compositionally biased region" description="Polar residues" evidence="6">
    <location>
        <begin position="1452"/>
        <end position="1464"/>
    </location>
</feature>
<feature type="compositionally biased region" description="Polar residues" evidence="6">
    <location>
        <begin position="936"/>
        <end position="945"/>
    </location>
</feature>
<feature type="compositionally biased region" description="Polar residues" evidence="6">
    <location>
        <begin position="615"/>
        <end position="628"/>
    </location>
</feature>
<dbReference type="Proteomes" id="UP000504632">
    <property type="component" value="Chromosome 5"/>
</dbReference>
<feature type="region of interest" description="Disordered" evidence="6">
    <location>
        <begin position="402"/>
        <end position="438"/>
    </location>
</feature>
<dbReference type="GeneID" id="115812109"/>
<feature type="compositionally biased region" description="Acidic residues" evidence="6">
    <location>
        <begin position="1429"/>
        <end position="1438"/>
    </location>
</feature>
<feature type="compositionally biased region" description="Low complexity" evidence="6">
    <location>
        <begin position="1975"/>
        <end position="1984"/>
    </location>
</feature>
<feature type="compositionally biased region" description="Basic residues" evidence="6">
    <location>
        <begin position="713"/>
        <end position="725"/>
    </location>
</feature>
<feature type="region of interest" description="Disordered" evidence="6">
    <location>
        <begin position="1859"/>
        <end position="1984"/>
    </location>
</feature>
<dbReference type="SUPFAM" id="SSF89837">
    <property type="entry name" value="Doublecortin (DC)"/>
    <property type="match status" value="2"/>
</dbReference>
<dbReference type="GO" id="GO:0005930">
    <property type="term" value="C:axoneme"/>
    <property type="evidence" value="ECO:0007669"/>
    <property type="project" value="TreeGrafter"/>
</dbReference>
<proteinExistence type="predicted"/>
<feature type="compositionally biased region" description="Basic and acidic residues" evidence="6">
    <location>
        <begin position="1692"/>
        <end position="1704"/>
    </location>
</feature>
<feature type="compositionally biased region" description="Polar residues" evidence="6">
    <location>
        <begin position="1640"/>
        <end position="1651"/>
    </location>
</feature>
<feature type="compositionally biased region" description="Polar residues" evidence="6">
    <location>
        <begin position="1912"/>
        <end position="1922"/>
    </location>
</feature>
<sequence>MNSTPQHDTTQLGVSMGSVHTLASKTVPLSSDPHASKRVCFYKSGDPQFNGQRMVINSRTFKTFDALLDALSKKVPLPFGVRTVTTPRGTHTVRALEELQDGASYVCSDQRRVKPLNLEEVHRRQVPWNTPRPVSAGRQARRAVIRQLVKRGEVGVRAAKMTDNSVTVRTPKRLIVFKNRDPTVRRIVVLNRRSAPTFDALLDYLSQVLQFPVVKLYTSDGRRVEGLPGLILCSDVVVAAGNEHFRPGNYDLQGPSQPAHSSISGSMGPIRTQPQLQTKKSLGSSVRSRNFSLSSERYFVSQINNSLNGSLYEQNGQKSNSNSVEMINNQRPESENMETSDCMAGIEEGTVPICMPAEDDIEKSFRVNQDGSMTVEMKVRLTIKQEEMIHWTTTLSRTLTGSQERTVCSSQTGSGPDSLDNKIDPTRKSRGLNRYDESCSTPHENNVMFNEVSTEYCGSSAENLETSKPTFRRLPTPGPRSVRRKATSVESIKRVSDTEVQENTVGAYSYMERTAEGELTEGYCVVSRRSSSTRPVPKPRRTESNKVKHSQSYGSLRSPGVAEVLQLNNNGVGITETMLHIRETQEKCVDYFASSQTDLNKGLSRSAKIPRRNKLGSTDSGPSSSTNDCDVDLTGLSTSSDSLNGKKNEILSLSSRQSSPQQKISNSLSSFTDNRHTETHTLVESKSESTQKEVDGSESVTKEGSEDKNTESKKKRTPKTAKSKKSISSTTPSSDKRQKGSVSSSLKDVKKIKSPDSLSHTGSVRKTLSTAESDRRSQRLETHKKKIKQEGDNIRKSKSLTLNIGNQKVASLEKELNLKDAINNDTTHNINTNESNTLRPPIKKNILDILPSSHSGQIKRTFVKQKSMNETRTKSPKQNWEMSESASVPTLHSLPNVYQYVENWLEKMQPDSVPYMEETVSADAENKSKPMFQLGCDSSETSDQNSEPEKCNAPEKSDSLEDNTVERPLSRPPVQIRCDGEPVEEHPQRLRAFCKSMPSVRIQPAEEESRARMHKSTEALAPVERETLQNTKLNIRSGVKPVLEQLCLSIQSIRRASNHTRTENMGKSCSLPDFSSHVASAFGSPSKALLSFLSVMTLRDGISSVGGDESRGSNADSGSEALQVMQSLEKIATIEDEEALRASLTSLRSSTSSKLQQSWKDFQERNDLEESPPPSPRNSEQEFALEVSSEGEDQNKSHSFGIEQLMEELNMSDDLRREISSLVEGDNSYDKEELPEHSDSLNSHSDRVTKDIDRTATPRTLEEAAHLEKERQFSEERASQEEDIAEGKQADTTSEVSTLPPNSPESEKANNDLLTEELESHGHTSEIEDNVHRTGSSCTEEGQSCVEDQVLEGDDENVEETKCVLNSSFPEEDVSLEEESAKQGQDDSTLSEVEEYELDRTPVAELETTSLDRKDSVVSENRETVAESEITEEPDGYEESNSQAEKKEVTGSFEQSDMLSSASETEYAEAQHHSLLSEADFKKQDTGDSESNKNDSDTGDVNEIQSAPFTEGGVEHLSSNEEENIQESPESECDNKDAKSYHSEQEPEDSLSESHRSQDPEDSKEEQVSKTISPIDDENSYTEEQDSNELEDNEHAGGTPASLCEDVDEIQHSELGAKDSNKEKPEPWISQDSETEQERQLSNQSKATSQVHSHDDSFDGSEKGRCNQSLKSEASACEDVDAELQHYSISEPEAKNSESDRESESCETLKSYSENVVHKLTEANDTMKQHSSAEDNYLEDRVEKMREVFVKSDHELIDHGQEQTYNSESENKDSVKTEPELCKSQDRERNEEWSNSAGVTDWAEDDSCFIHPSVEITQELLDCVNSALMSSTLTFTRDPSGNLRIEPKGLQMKKALARTNANGTYGQRRLPSPNTSDLSDYRSDISDTGSYQTQDSLELLTDSGEDNVPKISVSQRNNMQGSEKSHIISRAKENGSMKPNSGSKHHDFDSPGTKSNISPKSCQDSMTKHTNQNHINSNSSSSISGESELVQRILSQTDPNEGVLIDKGRWLLKENHLIRKSPPVPMGMYGNADTTSADTGQENTSEDVPYSHFQSQPSPMAVISSSELEDMAKPPTPKCTYFNMVHGSDSDPFQDDQSINSRKGISDIKRSRELKVSPVAEPSKMWARKNGSLSSFASVDLKMPDGKVHPEGGAVVEPPTGEKPTHSQRIGSQALREEDTTERLNLRCGQYCPIL</sequence>
<evidence type="ECO:0000256" key="6">
    <source>
        <dbReference type="SAM" id="MobiDB-lite"/>
    </source>
</evidence>
<feature type="compositionally biased region" description="Basic and acidic residues" evidence="6">
    <location>
        <begin position="1769"/>
        <end position="1792"/>
    </location>
</feature>
<feature type="compositionally biased region" description="Basic and acidic residues" evidence="6">
    <location>
        <begin position="1533"/>
        <end position="1545"/>
    </location>
</feature>
<name>A0A6J2VF69_CHACN</name>
<reference evidence="9" key="1">
    <citation type="submission" date="2025-08" db="UniProtKB">
        <authorList>
            <consortium name="RefSeq"/>
        </authorList>
    </citation>
    <scope>IDENTIFICATION</scope>
</reference>
<feature type="compositionally biased region" description="Polar residues" evidence="6">
    <location>
        <begin position="756"/>
        <end position="771"/>
    </location>
</feature>
<feature type="compositionally biased region" description="Polar residues" evidence="6">
    <location>
        <begin position="402"/>
        <end position="415"/>
    </location>
</feature>
<evidence type="ECO:0000256" key="2">
    <source>
        <dbReference type="ARBA" id="ARBA00004496"/>
    </source>
</evidence>
<feature type="compositionally biased region" description="Basic and acidic residues" evidence="6">
    <location>
        <begin position="1923"/>
        <end position="1935"/>
    </location>
</feature>
<feature type="region of interest" description="Disordered" evidence="6">
    <location>
        <begin position="2034"/>
        <end position="2057"/>
    </location>
</feature>
<dbReference type="GO" id="GO:0035082">
    <property type="term" value="P:axoneme assembly"/>
    <property type="evidence" value="ECO:0007669"/>
    <property type="project" value="TreeGrafter"/>
</dbReference>
<dbReference type="RefSeq" id="XP_030630458.1">
    <property type="nucleotide sequence ID" value="XM_030774598.1"/>
</dbReference>
<feature type="compositionally biased region" description="Basic and acidic residues" evidence="6">
    <location>
        <begin position="1652"/>
        <end position="1665"/>
    </location>
</feature>
<feature type="region of interest" description="Disordered" evidence="6">
    <location>
        <begin position="2142"/>
        <end position="2178"/>
    </location>
</feature>
<dbReference type="GO" id="GO:0035556">
    <property type="term" value="P:intracellular signal transduction"/>
    <property type="evidence" value="ECO:0007669"/>
    <property type="project" value="InterPro"/>
</dbReference>
<feature type="compositionally biased region" description="Basic and acidic residues" evidence="6">
    <location>
        <begin position="1552"/>
        <end position="1568"/>
    </location>
</feature>
<keyword evidence="4" id="KW-0677">Repeat</keyword>
<feature type="compositionally biased region" description="Basic and acidic residues" evidence="6">
    <location>
        <begin position="673"/>
        <end position="712"/>
    </location>
</feature>
<feature type="compositionally biased region" description="Basic and acidic residues" evidence="6">
    <location>
        <begin position="1318"/>
        <end position="1332"/>
    </location>
</feature>
<keyword evidence="5" id="KW-0966">Cell projection</keyword>
<gene>
    <name evidence="9" type="primary">LOC115812109</name>
</gene>
<evidence type="ECO:0000313" key="8">
    <source>
        <dbReference type="Proteomes" id="UP000504632"/>
    </source>
</evidence>
<feature type="compositionally biased region" description="Basic and acidic residues" evidence="6">
    <location>
        <begin position="772"/>
        <end position="781"/>
    </location>
</feature>
<organism evidence="8 9">
    <name type="scientific">Chanos chanos</name>
    <name type="common">Milkfish</name>
    <name type="synonym">Mugil chanos</name>
    <dbReference type="NCBI Taxonomy" id="29144"/>
    <lineage>
        <taxon>Eukaryota</taxon>
        <taxon>Metazoa</taxon>
        <taxon>Chordata</taxon>
        <taxon>Craniata</taxon>
        <taxon>Vertebrata</taxon>
        <taxon>Euteleostomi</taxon>
        <taxon>Actinopterygii</taxon>
        <taxon>Neopterygii</taxon>
        <taxon>Teleostei</taxon>
        <taxon>Ostariophysi</taxon>
        <taxon>Gonorynchiformes</taxon>
        <taxon>Chanidae</taxon>
        <taxon>Chanos</taxon>
    </lineage>
</organism>
<feature type="compositionally biased region" description="Acidic residues" evidence="6">
    <location>
        <begin position="1575"/>
        <end position="1592"/>
    </location>
</feature>
<feature type="region of interest" description="Disordered" evidence="6">
    <location>
        <begin position="920"/>
        <end position="979"/>
    </location>
</feature>
<feature type="region of interest" description="Disordered" evidence="6">
    <location>
        <begin position="1756"/>
        <end position="1797"/>
    </location>
</feature>